<protein>
    <recommendedName>
        <fullName evidence="4">Peptidoglycan recognition protein family domain-containing protein</fullName>
    </recommendedName>
</protein>
<accession>A0ABP7I2K8</accession>
<dbReference type="Pfam" id="PF01510">
    <property type="entry name" value="Amidase_2"/>
    <property type="match status" value="1"/>
</dbReference>
<keyword evidence="6" id="KW-1185">Reference proteome</keyword>
<dbReference type="RefSeq" id="WP_344772668.1">
    <property type="nucleotide sequence ID" value="NZ_BAABAH010000002.1"/>
</dbReference>
<dbReference type="InterPro" id="IPR015510">
    <property type="entry name" value="PGRP"/>
</dbReference>
<dbReference type="Gene3D" id="2.130.10.130">
    <property type="entry name" value="Integrin alpha, N-terminal"/>
    <property type="match status" value="1"/>
</dbReference>
<dbReference type="Pfam" id="PF13517">
    <property type="entry name" value="FG-GAP_3"/>
    <property type="match status" value="1"/>
</dbReference>
<comment type="caution">
    <text evidence="5">The sequence shown here is derived from an EMBL/GenBank/DDBJ whole genome shotgun (WGS) entry which is preliminary data.</text>
</comment>
<dbReference type="InterPro" id="IPR013517">
    <property type="entry name" value="FG-GAP"/>
</dbReference>
<dbReference type="SUPFAM" id="SSF55846">
    <property type="entry name" value="N-acetylmuramoyl-L-alanine amidase-like"/>
    <property type="match status" value="1"/>
</dbReference>
<feature type="region of interest" description="Disordered" evidence="3">
    <location>
        <begin position="157"/>
        <end position="179"/>
    </location>
</feature>
<evidence type="ECO:0000313" key="6">
    <source>
        <dbReference type="Proteomes" id="UP001501821"/>
    </source>
</evidence>
<evidence type="ECO:0000256" key="2">
    <source>
        <dbReference type="ARBA" id="ARBA00022729"/>
    </source>
</evidence>
<name>A0ABP7I2K8_9ACTN</name>
<organism evidence="5 6">
    <name type="scientific">Nocardioides panacisoli</name>
    <dbReference type="NCBI Taxonomy" id="627624"/>
    <lineage>
        <taxon>Bacteria</taxon>
        <taxon>Bacillati</taxon>
        <taxon>Actinomycetota</taxon>
        <taxon>Actinomycetes</taxon>
        <taxon>Propionibacteriales</taxon>
        <taxon>Nocardioidaceae</taxon>
        <taxon>Nocardioides</taxon>
    </lineage>
</organism>
<dbReference type="InterPro" id="IPR028994">
    <property type="entry name" value="Integrin_alpha_N"/>
</dbReference>
<dbReference type="SMART" id="SM00701">
    <property type="entry name" value="PGRP"/>
    <property type="match status" value="1"/>
</dbReference>
<dbReference type="InterPro" id="IPR006619">
    <property type="entry name" value="PGRP_domain_met/bac"/>
</dbReference>
<dbReference type="PANTHER" id="PTHR11022">
    <property type="entry name" value="PEPTIDOGLYCAN RECOGNITION PROTEIN"/>
    <property type="match status" value="1"/>
</dbReference>
<dbReference type="CDD" id="cd06583">
    <property type="entry name" value="PGRP"/>
    <property type="match status" value="1"/>
</dbReference>
<feature type="domain" description="Peptidoglycan recognition protein family" evidence="4">
    <location>
        <begin position="251"/>
        <end position="410"/>
    </location>
</feature>
<dbReference type="InterPro" id="IPR002502">
    <property type="entry name" value="Amidase_domain"/>
</dbReference>
<evidence type="ECO:0000256" key="1">
    <source>
        <dbReference type="ARBA" id="ARBA00007553"/>
    </source>
</evidence>
<reference evidence="6" key="1">
    <citation type="journal article" date="2019" name="Int. J. Syst. Evol. Microbiol.">
        <title>The Global Catalogue of Microorganisms (GCM) 10K type strain sequencing project: providing services to taxonomists for standard genome sequencing and annotation.</title>
        <authorList>
            <consortium name="The Broad Institute Genomics Platform"/>
            <consortium name="The Broad Institute Genome Sequencing Center for Infectious Disease"/>
            <person name="Wu L."/>
            <person name="Ma J."/>
        </authorList>
    </citation>
    <scope>NUCLEOTIDE SEQUENCE [LARGE SCALE GENOMIC DNA]</scope>
    <source>
        <strain evidence="6">JCM 16953</strain>
    </source>
</reference>
<evidence type="ECO:0000313" key="5">
    <source>
        <dbReference type="EMBL" id="GAA3807996.1"/>
    </source>
</evidence>
<gene>
    <name evidence="5" type="ORF">GCM10022242_08710</name>
</gene>
<proteinExistence type="inferred from homology"/>
<evidence type="ECO:0000256" key="3">
    <source>
        <dbReference type="SAM" id="MobiDB-lite"/>
    </source>
</evidence>
<dbReference type="PANTHER" id="PTHR11022:SF41">
    <property type="entry name" value="PEPTIDOGLYCAN-RECOGNITION PROTEIN LC-RELATED"/>
    <property type="match status" value="1"/>
</dbReference>
<dbReference type="Proteomes" id="UP001501821">
    <property type="component" value="Unassembled WGS sequence"/>
</dbReference>
<sequence length="693" mass="74249">MLSSTSRTRFITVCQQLLALAVVLAFLTPAARTITMDVRPPAHGGVAGDVRPDAYLRAAERPSRVPAAPVDPKVSEYSMTAPAGARLAPGMLKASARRTPGGGQEIVSRKLPVRGYGAVGVTWQHGDDLAQDQIKVQARYRMNGSWSAWTPVTYDGDHGPDPGSAEARNARPGTDPLFVGNVDDVQVRVDTKSTAPADMKLAVVDPGKATTVARQAPRIDTGAGDAGTEEVPSPDGNGGLDLSAQVVAPKPKIFSRAQWGADESMRDKPSLHYGDVHAGFIHHTVNANDYTRAEVPAIIRGIYAYHTQSRGWSDIGYNYLVDRFGRIWEGRYGGVDRDVVGAHTLGYNDDSFAMSAIGNYEVAHPSDAMLDAYARLFAWKLGLHGIGAGWKRTWVTSRYFQAINGHRDAESTACPGKYLYAKIPDIRAAAVQDQGSWSGRDLQSDYVGSERPDLVARQGGDSDVVLLPVHKRKGVYSLGAPVDTGLHLPGARNIMRVGDWDKDGINDLVTRNDHGALDLYRGLGDGKFDQAQVIGTGFGRVQLLTAVGDFTGDGFPDLMGQPRGGQMRIYPGNGLKGLKVSYPAMTTVTAQRMIGVGRWDFDGAPDVLTRSGDTLQLRTGNGPGGLAGTKPVTLDVAGYDWLAGVSDVDMTGHSDVIARQRSNGQMYLFPGTRSGFGDRIALGKVGDAYNYIG</sequence>
<dbReference type="SUPFAM" id="SSF69318">
    <property type="entry name" value="Integrin alpha N-terminal domain"/>
    <property type="match status" value="1"/>
</dbReference>
<keyword evidence="2" id="KW-0732">Signal</keyword>
<dbReference type="EMBL" id="BAABAH010000002">
    <property type="protein sequence ID" value="GAA3807996.1"/>
    <property type="molecule type" value="Genomic_DNA"/>
</dbReference>
<evidence type="ECO:0000259" key="4">
    <source>
        <dbReference type="SMART" id="SM00701"/>
    </source>
</evidence>
<dbReference type="Gene3D" id="3.40.80.10">
    <property type="entry name" value="Peptidoglycan recognition protein-like"/>
    <property type="match status" value="1"/>
</dbReference>
<comment type="similarity">
    <text evidence="1">Belongs to the N-acetylmuramoyl-L-alanine amidase 2 family.</text>
</comment>
<dbReference type="InterPro" id="IPR036505">
    <property type="entry name" value="Amidase/PGRP_sf"/>
</dbReference>